<evidence type="ECO:0000256" key="4">
    <source>
        <dbReference type="ARBA" id="ARBA00022989"/>
    </source>
</evidence>
<proteinExistence type="inferred from homology"/>
<keyword evidence="5 7" id="KW-0472">Membrane</keyword>
<dbReference type="Pfam" id="PF12704">
    <property type="entry name" value="MacB_PCD"/>
    <property type="match status" value="1"/>
</dbReference>
<dbReference type="HOGENOM" id="CLU_000604_8_7_9"/>
<evidence type="ECO:0000256" key="2">
    <source>
        <dbReference type="ARBA" id="ARBA00022475"/>
    </source>
</evidence>
<feature type="transmembrane region" description="Helical" evidence="7">
    <location>
        <begin position="21"/>
        <end position="45"/>
    </location>
</feature>
<evidence type="ECO:0000313" key="11">
    <source>
        <dbReference type="Proteomes" id="UP000004846"/>
    </source>
</evidence>
<feature type="transmembrane region" description="Helical" evidence="7">
    <location>
        <begin position="294"/>
        <end position="318"/>
    </location>
</feature>
<dbReference type="Proteomes" id="UP000004846">
    <property type="component" value="Unassembled WGS sequence"/>
</dbReference>
<protein>
    <submittedName>
        <fullName evidence="10">Efflux ABC transporter, permease protein</fullName>
    </submittedName>
</protein>
<feature type="domain" description="ABC3 transporter permease C-terminal" evidence="8">
    <location>
        <begin position="297"/>
        <end position="420"/>
    </location>
</feature>
<dbReference type="GO" id="GO:0005886">
    <property type="term" value="C:plasma membrane"/>
    <property type="evidence" value="ECO:0007669"/>
    <property type="project" value="UniProtKB-SubCell"/>
</dbReference>
<keyword evidence="3 7" id="KW-0812">Transmembrane</keyword>
<dbReference type="InterPro" id="IPR025857">
    <property type="entry name" value="MacB_PCD"/>
</dbReference>
<evidence type="ECO:0000256" key="1">
    <source>
        <dbReference type="ARBA" id="ARBA00004651"/>
    </source>
</evidence>
<dbReference type="InterPro" id="IPR003838">
    <property type="entry name" value="ABC3_permease_C"/>
</dbReference>
<dbReference type="EMBL" id="AEBR01000054">
    <property type="protein sequence ID" value="EFM82680.1"/>
    <property type="molecule type" value="Genomic_DNA"/>
</dbReference>
<sequence>MKFRDILKSASTNLMRNKGRTVLTIIAIFIGAFTIALTTGVNIGVNDYIDKQVGSVGGANQLFIQPKMEMNVGNGTEPSKYNPEKKTSTIQQQSMLAEKDIEKIKKISDVTSVEPMKSVAIDYIKGADKHKYVFSATSALDEMTIDLAAGRKVSQTSQDFEINLSPEYVKALGYTSSKAAVGETVQLGISSSLKGQEQVIEAKIVGVRNASVIQNGLSLMNKALIDKVVSINQADLPEHLKNQYAMIIAEVKKDSTPEQIKDIKKDLDKAGYLATTVEDEIGMIRNIINAITGVLTMFGAIALLAASFGIINTLYMSVQERTREIGLMKAMGLSNGKVFTIFSVEAALIGFFGSILGILGAVGVGNLVNRLATDSFLKALTGFKLIQFSLPSSLTIILVIMFIAFLAGTLPARRAAKLDPIESLRYE</sequence>
<dbReference type="AlphaFoldDB" id="A0A125W5P7"/>
<dbReference type="GO" id="GO:0022857">
    <property type="term" value="F:transmembrane transporter activity"/>
    <property type="evidence" value="ECO:0007669"/>
    <property type="project" value="TreeGrafter"/>
</dbReference>
<evidence type="ECO:0000259" key="8">
    <source>
        <dbReference type="Pfam" id="PF02687"/>
    </source>
</evidence>
<feature type="transmembrane region" description="Helical" evidence="7">
    <location>
        <begin position="385"/>
        <end position="407"/>
    </location>
</feature>
<dbReference type="PANTHER" id="PTHR30572">
    <property type="entry name" value="MEMBRANE COMPONENT OF TRANSPORTER-RELATED"/>
    <property type="match status" value="1"/>
</dbReference>
<evidence type="ECO:0000313" key="10">
    <source>
        <dbReference type="EMBL" id="EFM82680.1"/>
    </source>
</evidence>
<comment type="subcellular location">
    <subcellularLocation>
        <location evidence="1">Cell membrane</location>
        <topology evidence="1">Multi-pass membrane protein</topology>
    </subcellularLocation>
</comment>
<dbReference type="Pfam" id="PF02687">
    <property type="entry name" value="FtsX"/>
    <property type="match status" value="1"/>
</dbReference>
<keyword evidence="4 7" id="KW-1133">Transmembrane helix</keyword>
<evidence type="ECO:0000256" key="6">
    <source>
        <dbReference type="ARBA" id="ARBA00038076"/>
    </source>
</evidence>
<accession>A0A125W5P7</accession>
<dbReference type="RefSeq" id="WP_002357458.1">
    <property type="nucleotide sequence ID" value="NZ_GL454455.1"/>
</dbReference>
<comment type="caution">
    <text evidence="10">The sequence shown here is derived from an EMBL/GenBank/DDBJ whole genome shotgun (WGS) entry which is preliminary data.</text>
</comment>
<feature type="domain" description="MacB-like periplasmic core" evidence="9">
    <location>
        <begin position="21"/>
        <end position="262"/>
    </location>
</feature>
<reference evidence="10 11" key="1">
    <citation type="submission" date="2010-07" db="EMBL/GenBank/DDBJ databases">
        <authorList>
            <person name="Sid Ahmed O."/>
        </authorList>
    </citation>
    <scope>NUCLEOTIDE SEQUENCE [LARGE SCALE GENOMIC DNA]</scope>
    <source>
        <strain evidence="10 11">TX4248</strain>
    </source>
</reference>
<evidence type="ECO:0000256" key="3">
    <source>
        <dbReference type="ARBA" id="ARBA00022692"/>
    </source>
</evidence>
<comment type="similarity">
    <text evidence="6">Belongs to the ABC-4 integral membrane protein family.</text>
</comment>
<organism evidence="10 11">
    <name type="scientific">Enterococcus faecalis TX4248</name>
    <dbReference type="NCBI Taxonomy" id="749495"/>
    <lineage>
        <taxon>Bacteria</taxon>
        <taxon>Bacillati</taxon>
        <taxon>Bacillota</taxon>
        <taxon>Bacilli</taxon>
        <taxon>Lactobacillales</taxon>
        <taxon>Enterococcaceae</taxon>
        <taxon>Enterococcus</taxon>
    </lineage>
</organism>
<keyword evidence="2" id="KW-1003">Cell membrane</keyword>
<dbReference type="InterPro" id="IPR050250">
    <property type="entry name" value="Macrolide_Exporter_MacB"/>
</dbReference>
<evidence type="ECO:0000256" key="7">
    <source>
        <dbReference type="SAM" id="Phobius"/>
    </source>
</evidence>
<evidence type="ECO:0000256" key="5">
    <source>
        <dbReference type="ARBA" id="ARBA00023136"/>
    </source>
</evidence>
<name>A0A125W5P7_ENTFL</name>
<gene>
    <name evidence="10" type="ORF">HMPREF9498_01617</name>
</gene>
<evidence type="ECO:0000259" key="9">
    <source>
        <dbReference type="Pfam" id="PF12704"/>
    </source>
</evidence>
<dbReference type="PANTHER" id="PTHR30572:SF4">
    <property type="entry name" value="ABC TRANSPORTER PERMEASE YTRF"/>
    <property type="match status" value="1"/>
</dbReference>
<feature type="transmembrane region" description="Helical" evidence="7">
    <location>
        <begin position="339"/>
        <end position="365"/>
    </location>
</feature>